<gene>
    <name evidence="3" type="ORF">CVT25_001127</name>
</gene>
<keyword evidence="2" id="KW-1133">Transmembrane helix</keyword>
<dbReference type="EMBL" id="NHYD01002182">
    <property type="protein sequence ID" value="PPQ87942.1"/>
    <property type="molecule type" value="Genomic_DNA"/>
</dbReference>
<feature type="compositionally biased region" description="Basic residues" evidence="1">
    <location>
        <begin position="1339"/>
        <end position="1352"/>
    </location>
</feature>
<feature type="transmembrane region" description="Helical" evidence="2">
    <location>
        <begin position="1588"/>
        <end position="1613"/>
    </location>
</feature>
<reference evidence="3 4" key="1">
    <citation type="journal article" date="2018" name="Evol. Lett.">
        <title>Horizontal gene cluster transfer increased hallucinogenic mushroom diversity.</title>
        <authorList>
            <person name="Reynolds H.T."/>
            <person name="Vijayakumar V."/>
            <person name="Gluck-Thaler E."/>
            <person name="Korotkin H.B."/>
            <person name="Matheny P.B."/>
            <person name="Slot J.C."/>
        </authorList>
    </citation>
    <scope>NUCLEOTIDE SEQUENCE [LARGE SCALE GENOMIC DNA]</scope>
    <source>
        <strain evidence="3 4">2631</strain>
    </source>
</reference>
<evidence type="ECO:0000256" key="1">
    <source>
        <dbReference type="SAM" id="MobiDB-lite"/>
    </source>
</evidence>
<organism evidence="3 4">
    <name type="scientific">Psilocybe cyanescens</name>
    <dbReference type="NCBI Taxonomy" id="93625"/>
    <lineage>
        <taxon>Eukaryota</taxon>
        <taxon>Fungi</taxon>
        <taxon>Dikarya</taxon>
        <taxon>Basidiomycota</taxon>
        <taxon>Agaricomycotina</taxon>
        <taxon>Agaricomycetes</taxon>
        <taxon>Agaricomycetidae</taxon>
        <taxon>Agaricales</taxon>
        <taxon>Agaricineae</taxon>
        <taxon>Strophariaceae</taxon>
        <taxon>Psilocybe</taxon>
    </lineage>
</organism>
<dbReference type="Proteomes" id="UP000283269">
    <property type="component" value="Unassembled WGS sequence"/>
</dbReference>
<proteinExistence type="predicted"/>
<dbReference type="OrthoDB" id="2122982at2759"/>
<feature type="region of interest" description="Disordered" evidence="1">
    <location>
        <begin position="1329"/>
        <end position="1355"/>
    </location>
</feature>
<protein>
    <recommendedName>
        <fullName evidence="5">EF-hand domain-containing protein</fullName>
    </recommendedName>
</protein>
<comment type="caution">
    <text evidence="3">The sequence shown here is derived from an EMBL/GenBank/DDBJ whole genome shotgun (WGS) entry which is preliminary data.</text>
</comment>
<dbReference type="STRING" id="93625.A0A409XAZ3"/>
<evidence type="ECO:0000313" key="4">
    <source>
        <dbReference type="Proteomes" id="UP000283269"/>
    </source>
</evidence>
<evidence type="ECO:0000256" key="2">
    <source>
        <dbReference type="SAM" id="Phobius"/>
    </source>
</evidence>
<keyword evidence="4" id="KW-1185">Reference proteome</keyword>
<dbReference type="InParanoid" id="A0A409XAZ3"/>
<keyword evidence="2" id="KW-0472">Membrane</keyword>
<feature type="compositionally biased region" description="Basic and acidic residues" evidence="1">
    <location>
        <begin position="1329"/>
        <end position="1338"/>
    </location>
</feature>
<accession>A0A409XAZ3</accession>
<sequence length="1616" mass="182891">MSDSLLKVDHLLHDDSKLPPLYSLVDAHSPRPVWDDHISRSVAEITQEQLWNGLSSLYGSNESLKGDAAALDPTSRDPRARDNGELLDGLLDTFMNGANKVLDELTVIGNSHPILAIAIYAFHEVIKLDIARRENNKKVLVVVLEMQNMLGPMFQLRNLDHNHMPECERQFHEKRLKELVEVITQDIKVCRSDITHFINRKFVYKLVLAKGYERKFATHIETFLHRRNELQTVISEYTAIGISSANTALVEIGKKVEVADEKLDKIAALLFRNLDTPREKDVFKFMQQHGGPEKCVNDLDLLPKLILKAGESTKPGTLTVTNRAELEDVRKELSEALSEDLDKVLDKHFLRFEKVLQVQNNNMKRMASHLENQGLVMQEQSSQLGQILDAVTTIVVLEKGKFRAKSVKLKDPEIHRVWTQMNLTSVVKAKVFVLTFRDHIRLDYSAAGTPNPDTPTPSTPIIQEEYTSFQIQSPTSPVGGDRNHDMFRPQMKLTESNRDFHTLQLAMNSIVAEEVSNSQHSSLESKNVHTDTDGLTIDLETPTAPEMPKPALGLSIGDAGSTTFQPLASMPGPQLHPHPYPHLPSRQSTMLSGSEKKPDEWVLEYIDAAYVKPIVEAMDEDGSGFISVQEANRFALARPNGMSLLHWMAYWAAGWHINIAKCQKDIYTVLLQMSDIVPHVLVTNSIYVDDYLDVPILTRLDALLRSIRPVPDNVRKDHNLMEVANTMASLQMKRLKTNLSDMGHVIESGLDATTIAGGSPRVETRHRDVLRLAKTVVLDPREFDAHVQSLISVFTVFDERIENLEARFRQLHSDIDAQFHNFSYGMFFAAYKKNEFNTSDHTLLSKVRELWRPDDTVNTPGVQPDISILTKPMGETFDPDDPILEPSGPPPDGHISHPMEGAWSGWFQPSESTPNYLRPHRCVIHPIVGNKLVGRAETFCGAVNLNGTVEPLENGSSSADRKVQFYFLPENGRYGQQLCRGTYNAEKDFIEGTYMWFWPSTPMQPSAVAPPETFSNGNEENWVPVTDDIEEDVGNRISAVDNSLEENVLFDDSTTLRGAEQPLRVQPTVTVQLEGNVQQETSIVLQATEGNQTQIYPGLEVGRNVKLNTQAEVNGSVEERIDGRFVFTRIPVHLLRFRYLLDGSGTPPCWRVWPLARKRWAFAIEAVLSDTQARMNSTKAFNQALAARRKWSYLSMRWYLTNPDPTRGEWSPYEPLSRDDWEAYEVLESYVPPTNARLYERIAHYMARREVHIMPVGRLPCDDDHLLLDHRDVDICYNCIDKPVPFREVSHSKSHSLLRSPYRIHKYEYKSIIAEARFLSERVKNMFRAQEERRNESSKHHHRKSGRGKRGKHGDDVDNKSYRYLVGCALYAVGIFLRQCRITTDIFDRIAPYVFFCARCERTNASVTNWAAFHHSKKDHQILRIYDTVEVKAFRGSEGHSVGVQLEEINTTISSLEKKINKQLQEGKETKGVVDEMAKKVGISWSDEYSVSQGYEEMAEVSSYKPMTASDSVQQSGTFIPIDAEGIPTQHSEPLNTYETGNGVNESELAQRLDMLEAKIGAKVDSSEPPKDKDIGVKIDALEAKMDALFILVQRLVSFVLISFIIGAGLIFYNSL</sequence>
<keyword evidence="2" id="KW-0812">Transmembrane</keyword>
<evidence type="ECO:0000313" key="3">
    <source>
        <dbReference type="EMBL" id="PPQ87942.1"/>
    </source>
</evidence>
<evidence type="ECO:0008006" key="5">
    <source>
        <dbReference type="Google" id="ProtNLM"/>
    </source>
</evidence>
<name>A0A409XAZ3_PSICY</name>